<dbReference type="AlphaFoldDB" id="A0A5K7YHE9"/>
<organism evidence="1 2">
    <name type="scientific">Desulfosarcina alkanivorans</name>
    <dbReference type="NCBI Taxonomy" id="571177"/>
    <lineage>
        <taxon>Bacteria</taxon>
        <taxon>Pseudomonadati</taxon>
        <taxon>Thermodesulfobacteriota</taxon>
        <taxon>Desulfobacteria</taxon>
        <taxon>Desulfobacterales</taxon>
        <taxon>Desulfosarcinaceae</taxon>
        <taxon>Desulfosarcina</taxon>
    </lineage>
</organism>
<keyword evidence="2" id="KW-1185">Reference proteome</keyword>
<name>A0A5K7YHE9_9BACT</name>
<protein>
    <submittedName>
        <fullName evidence="1">Uncharacterized protein</fullName>
    </submittedName>
</protein>
<dbReference type="EMBL" id="AP021874">
    <property type="protein sequence ID" value="BBO67993.1"/>
    <property type="molecule type" value="Genomic_DNA"/>
</dbReference>
<reference evidence="1 2" key="1">
    <citation type="submission" date="2019-11" db="EMBL/GenBank/DDBJ databases">
        <title>Comparative genomics of hydrocarbon-degrading Desulfosarcina strains.</title>
        <authorList>
            <person name="Watanabe M."/>
            <person name="Kojima H."/>
            <person name="Fukui M."/>
        </authorList>
    </citation>
    <scope>NUCLEOTIDE SEQUENCE [LARGE SCALE GENOMIC DNA]</scope>
    <source>
        <strain evidence="1 2">PL12</strain>
    </source>
</reference>
<evidence type="ECO:0000313" key="1">
    <source>
        <dbReference type="EMBL" id="BBO67993.1"/>
    </source>
</evidence>
<accession>A0A5K7YHE9</accession>
<evidence type="ECO:0000313" key="2">
    <source>
        <dbReference type="Proteomes" id="UP000427906"/>
    </source>
</evidence>
<gene>
    <name evidence="1" type="ORF">DSCA_19230</name>
</gene>
<sequence>MVETLIIGETLAHRFGVCGHIVLIDGDFVLFLFLPCGVYDSVCNADGGRHFAVTIKIGGIVCKIGQFGRKYDENFIRIIPVG</sequence>
<dbReference type="Proteomes" id="UP000427906">
    <property type="component" value="Chromosome"/>
</dbReference>
<proteinExistence type="predicted"/>
<dbReference type="KEGG" id="dalk:DSCA_19230"/>
<dbReference type="RefSeq" id="WP_155316196.1">
    <property type="nucleotide sequence ID" value="NZ_AP021874.1"/>
</dbReference>